<keyword evidence="3" id="KW-0507">mRNA processing</keyword>
<feature type="compositionally biased region" description="Low complexity" evidence="6">
    <location>
        <begin position="111"/>
        <end position="126"/>
    </location>
</feature>
<dbReference type="Gene3D" id="2.30.30.140">
    <property type="match status" value="1"/>
</dbReference>
<protein>
    <recommendedName>
        <fullName evidence="7">Tudor domain-containing protein</fullName>
    </recommendedName>
</protein>
<feature type="domain" description="Tudor" evidence="7">
    <location>
        <begin position="148"/>
        <end position="206"/>
    </location>
</feature>
<dbReference type="Pfam" id="PF06003">
    <property type="entry name" value="SMN_Tudor"/>
    <property type="match status" value="1"/>
</dbReference>
<dbReference type="GO" id="GO:0008380">
    <property type="term" value="P:RNA splicing"/>
    <property type="evidence" value="ECO:0007669"/>
    <property type="project" value="UniProtKB-KW"/>
</dbReference>
<dbReference type="InterPro" id="IPR002999">
    <property type="entry name" value="Tudor"/>
</dbReference>
<name>A0A822A1Q5_9BILA</name>
<comment type="caution">
    <text evidence="8">The sequence shown here is derived from an EMBL/GenBank/DDBJ whole genome shotgun (WGS) entry which is preliminary data.</text>
</comment>
<feature type="region of interest" description="Disordered" evidence="6">
    <location>
        <begin position="80"/>
        <end position="140"/>
    </location>
</feature>
<dbReference type="Proteomes" id="UP000663848">
    <property type="component" value="Unassembled WGS sequence"/>
</dbReference>
<feature type="non-terminal residue" evidence="8">
    <location>
        <position position="1"/>
    </location>
</feature>
<keyword evidence="5" id="KW-0539">Nucleus</keyword>
<evidence type="ECO:0000259" key="7">
    <source>
        <dbReference type="PROSITE" id="PS50304"/>
    </source>
</evidence>
<evidence type="ECO:0000256" key="2">
    <source>
        <dbReference type="ARBA" id="ARBA00005371"/>
    </source>
</evidence>
<dbReference type="PROSITE" id="PS50304">
    <property type="entry name" value="TUDOR"/>
    <property type="match status" value="1"/>
</dbReference>
<evidence type="ECO:0000256" key="6">
    <source>
        <dbReference type="SAM" id="MobiDB-lite"/>
    </source>
</evidence>
<comment type="subcellular location">
    <subcellularLocation>
        <location evidence="1">Nucleus</location>
        <location evidence="1">Cajal body</location>
    </subcellularLocation>
</comment>
<dbReference type="EMBL" id="CAJOBR010029889">
    <property type="protein sequence ID" value="CAF4988336.1"/>
    <property type="molecule type" value="Genomic_DNA"/>
</dbReference>
<comment type="similarity">
    <text evidence="2">Belongs to the SMN family.</text>
</comment>
<accession>A0A822A1Q5</accession>
<dbReference type="GO" id="GO:0003723">
    <property type="term" value="F:RNA binding"/>
    <property type="evidence" value="ECO:0007669"/>
    <property type="project" value="InterPro"/>
</dbReference>
<dbReference type="GO" id="GO:0005737">
    <property type="term" value="C:cytoplasm"/>
    <property type="evidence" value="ECO:0007669"/>
    <property type="project" value="InterPro"/>
</dbReference>
<evidence type="ECO:0000313" key="8">
    <source>
        <dbReference type="EMBL" id="CAF4988336.1"/>
    </source>
</evidence>
<reference evidence="8" key="1">
    <citation type="submission" date="2021-02" db="EMBL/GenBank/DDBJ databases">
        <authorList>
            <person name="Nowell W R."/>
        </authorList>
    </citation>
    <scope>NUCLEOTIDE SEQUENCE</scope>
</reference>
<sequence length="220" mass="24822">YAQPTNIIAGVSSSTPNHLTYFQAPSSLTYNLAGIPSPSFHNHQALIGPSYANDHLTFCYGAPYGTPSYLPSTITNNYNGDTKHNGTTHSDNETTTSAASQNDENNDSGIKSETSTSEQKQTSLSSNDSNTTFQEEKHRDSNLNLRHRWRVGDMCLARWSDDGEFYYATVVDIQSSFCTVMYHDYNNYEQVRFSDLKVLPRDQQYVSFKINAVFCRRIKH</sequence>
<keyword evidence="4" id="KW-0508">mRNA splicing</keyword>
<evidence type="ECO:0000256" key="3">
    <source>
        <dbReference type="ARBA" id="ARBA00022664"/>
    </source>
</evidence>
<feature type="compositionally biased region" description="Polar residues" evidence="6">
    <location>
        <begin position="80"/>
        <end position="109"/>
    </location>
</feature>
<dbReference type="SUPFAM" id="SSF63748">
    <property type="entry name" value="Tudor/PWWP/MBT"/>
    <property type="match status" value="1"/>
</dbReference>
<dbReference type="SMART" id="SM00333">
    <property type="entry name" value="TUDOR"/>
    <property type="match status" value="1"/>
</dbReference>
<evidence type="ECO:0000256" key="4">
    <source>
        <dbReference type="ARBA" id="ARBA00023187"/>
    </source>
</evidence>
<evidence type="ECO:0000313" key="9">
    <source>
        <dbReference type="Proteomes" id="UP000663848"/>
    </source>
</evidence>
<evidence type="ECO:0000256" key="5">
    <source>
        <dbReference type="ARBA" id="ARBA00023242"/>
    </source>
</evidence>
<organism evidence="8 9">
    <name type="scientific">Rotaria socialis</name>
    <dbReference type="NCBI Taxonomy" id="392032"/>
    <lineage>
        <taxon>Eukaryota</taxon>
        <taxon>Metazoa</taxon>
        <taxon>Spiralia</taxon>
        <taxon>Gnathifera</taxon>
        <taxon>Rotifera</taxon>
        <taxon>Eurotatoria</taxon>
        <taxon>Bdelloidea</taxon>
        <taxon>Philodinida</taxon>
        <taxon>Philodinidae</taxon>
        <taxon>Rotaria</taxon>
    </lineage>
</organism>
<proteinExistence type="inferred from homology"/>
<dbReference type="AlphaFoldDB" id="A0A822A1Q5"/>
<dbReference type="GO" id="GO:0006397">
    <property type="term" value="P:mRNA processing"/>
    <property type="evidence" value="ECO:0007669"/>
    <property type="project" value="UniProtKB-KW"/>
</dbReference>
<evidence type="ECO:0000256" key="1">
    <source>
        <dbReference type="ARBA" id="ARBA00004408"/>
    </source>
</evidence>
<dbReference type="GO" id="GO:0015030">
    <property type="term" value="C:Cajal body"/>
    <property type="evidence" value="ECO:0007669"/>
    <property type="project" value="UniProtKB-SubCell"/>
</dbReference>
<gene>
    <name evidence="8" type="ORF">QYT958_LOCUS36838</name>
</gene>
<dbReference type="InterPro" id="IPR010304">
    <property type="entry name" value="SMN_Tudor"/>
</dbReference>
<dbReference type="CDD" id="cd21182">
    <property type="entry name" value="Tudor_SMN_SPF30-like"/>
    <property type="match status" value="1"/>
</dbReference>